<evidence type="ECO:0000313" key="5">
    <source>
        <dbReference type="EMBL" id="ADU21142.1"/>
    </source>
</evidence>
<evidence type="ECO:0000313" key="6">
    <source>
        <dbReference type="Proteomes" id="UP000006919"/>
    </source>
</evidence>
<name>E6UGV5_RUMA7</name>
<keyword evidence="1" id="KW-0805">Transcription regulation</keyword>
<protein>
    <submittedName>
        <fullName evidence="5">Transcriptional regulator, GntR family</fullName>
    </submittedName>
</protein>
<organism evidence="5 6">
    <name type="scientific">Ruminococcus albus (strain ATCC 27210 / DSM 20455 / JCM 14654 / NCDO 2250 / 7)</name>
    <dbReference type="NCBI Taxonomy" id="697329"/>
    <lineage>
        <taxon>Bacteria</taxon>
        <taxon>Bacillati</taxon>
        <taxon>Bacillota</taxon>
        <taxon>Clostridia</taxon>
        <taxon>Eubacteriales</taxon>
        <taxon>Oscillospiraceae</taxon>
        <taxon>Ruminococcus</taxon>
    </lineage>
</organism>
<reference evidence="5 6" key="1">
    <citation type="journal article" date="2011" name="J. Bacteriol.">
        <title>Complete genome of the cellulolytic ruminal bacterium Ruminococcus albus 7.</title>
        <authorList>
            <person name="Suen G."/>
            <person name="Stevenson D.M."/>
            <person name="Bruce D.C."/>
            <person name="Chertkov O."/>
            <person name="Copeland A."/>
            <person name="Cheng J.F."/>
            <person name="Detter C."/>
            <person name="Detter J.C."/>
            <person name="Goodwin L.A."/>
            <person name="Han C.S."/>
            <person name="Hauser L.J."/>
            <person name="Ivanova N.N."/>
            <person name="Kyrpides N.C."/>
            <person name="Land M.L."/>
            <person name="Lapidus A."/>
            <person name="Lucas S."/>
            <person name="Ovchinnikova G."/>
            <person name="Pitluck S."/>
            <person name="Tapia R."/>
            <person name="Woyke T."/>
            <person name="Boyum J."/>
            <person name="Mead D."/>
            <person name="Weimer P.J."/>
        </authorList>
    </citation>
    <scope>NUCLEOTIDE SEQUENCE [LARGE SCALE GENOMIC DNA]</scope>
    <source>
        <strain evidence="6">ATCC 27210 / DSM 20455 / JCM 14654 / NCDO 2250 / 7</strain>
    </source>
</reference>
<evidence type="ECO:0000259" key="4">
    <source>
        <dbReference type="PROSITE" id="PS50949"/>
    </source>
</evidence>
<dbReference type="Pfam" id="PF00392">
    <property type="entry name" value="GntR"/>
    <property type="match status" value="1"/>
</dbReference>
<gene>
    <name evidence="5" type="ordered locus">Rumal_0593</name>
</gene>
<dbReference type="InterPro" id="IPR036388">
    <property type="entry name" value="WH-like_DNA-bd_sf"/>
</dbReference>
<evidence type="ECO:0000256" key="3">
    <source>
        <dbReference type="ARBA" id="ARBA00023163"/>
    </source>
</evidence>
<dbReference type="CDD" id="cd07377">
    <property type="entry name" value="WHTH_GntR"/>
    <property type="match status" value="1"/>
</dbReference>
<dbReference type="InterPro" id="IPR000524">
    <property type="entry name" value="Tscrpt_reg_HTH_GntR"/>
</dbReference>
<dbReference type="PANTHER" id="PTHR38445">
    <property type="entry name" value="HTH-TYPE TRANSCRIPTIONAL REPRESSOR YTRA"/>
    <property type="match status" value="1"/>
</dbReference>
<dbReference type="GO" id="GO:0003700">
    <property type="term" value="F:DNA-binding transcription factor activity"/>
    <property type="evidence" value="ECO:0007669"/>
    <property type="project" value="InterPro"/>
</dbReference>
<dbReference type="Gene3D" id="1.10.10.10">
    <property type="entry name" value="Winged helix-like DNA-binding domain superfamily/Winged helix DNA-binding domain"/>
    <property type="match status" value="1"/>
</dbReference>
<dbReference type="AlphaFoldDB" id="E6UGV5"/>
<dbReference type="HOGENOM" id="CLU_017584_10_2_9"/>
<dbReference type="STRING" id="697329.Rumal_0593"/>
<dbReference type="RefSeq" id="WP_013497333.1">
    <property type="nucleotide sequence ID" value="NC_014833.1"/>
</dbReference>
<dbReference type="GO" id="GO:0003677">
    <property type="term" value="F:DNA binding"/>
    <property type="evidence" value="ECO:0007669"/>
    <property type="project" value="UniProtKB-KW"/>
</dbReference>
<keyword evidence="3" id="KW-0804">Transcription</keyword>
<dbReference type="PANTHER" id="PTHR38445:SF9">
    <property type="entry name" value="HTH-TYPE TRANSCRIPTIONAL REPRESSOR YTRA"/>
    <property type="match status" value="1"/>
</dbReference>
<evidence type="ECO:0000256" key="2">
    <source>
        <dbReference type="ARBA" id="ARBA00023125"/>
    </source>
</evidence>
<dbReference type="OrthoDB" id="9801546at2"/>
<dbReference type="SMART" id="SM00345">
    <property type="entry name" value="HTH_GNTR"/>
    <property type="match status" value="1"/>
</dbReference>
<dbReference type="PROSITE" id="PS50949">
    <property type="entry name" value="HTH_GNTR"/>
    <property type="match status" value="1"/>
</dbReference>
<dbReference type="Proteomes" id="UP000006919">
    <property type="component" value="Chromosome"/>
</dbReference>
<dbReference type="KEGG" id="ral:Rumal_0593"/>
<dbReference type="EMBL" id="CP002403">
    <property type="protein sequence ID" value="ADU21142.1"/>
    <property type="molecule type" value="Genomic_DNA"/>
</dbReference>
<feature type="domain" description="HTH gntR-type" evidence="4">
    <location>
        <begin position="10"/>
        <end position="78"/>
    </location>
</feature>
<dbReference type="eggNOG" id="COG1725">
    <property type="taxonomic scope" value="Bacteria"/>
</dbReference>
<dbReference type="SUPFAM" id="SSF46785">
    <property type="entry name" value="Winged helix' DNA-binding domain"/>
    <property type="match status" value="1"/>
</dbReference>
<proteinExistence type="predicted"/>
<accession>E6UGV5</accession>
<sequence length="120" mass="13042">MINIDLTGRVPIYEQICNGFAELIGNGALQENDKLPGARTLAKELGLNPNTVAKAYSRLEHDGIIYSVAGKGCFVAKQKGHIERKLFEDFDAAASAALRAGVTVVELKDRLDALQKEDNK</sequence>
<dbReference type="InterPro" id="IPR036390">
    <property type="entry name" value="WH_DNA-bd_sf"/>
</dbReference>
<evidence type="ECO:0000256" key="1">
    <source>
        <dbReference type="ARBA" id="ARBA00023015"/>
    </source>
</evidence>
<keyword evidence="2" id="KW-0238">DNA-binding</keyword>